<organism evidence="1 2">
    <name type="scientific">Neptunomonas qingdaonensis</name>
    <dbReference type="NCBI Taxonomy" id="1045558"/>
    <lineage>
        <taxon>Bacteria</taxon>
        <taxon>Pseudomonadati</taxon>
        <taxon>Pseudomonadota</taxon>
        <taxon>Gammaproteobacteria</taxon>
        <taxon>Oceanospirillales</taxon>
        <taxon>Oceanospirillaceae</taxon>
        <taxon>Neptunomonas</taxon>
    </lineage>
</organism>
<dbReference type="RefSeq" id="WP_090730819.1">
    <property type="nucleotide sequence ID" value="NZ_FOOU01000022.1"/>
</dbReference>
<protein>
    <submittedName>
        <fullName evidence="1">Uncharacterized protein</fullName>
    </submittedName>
</protein>
<evidence type="ECO:0000313" key="1">
    <source>
        <dbReference type="EMBL" id="SFG96242.1"/>
    </source>
</evidence>
<keyword evidence="2" id="KW-1185">Reference proteome</keyword>
<gene>
    <name evidence="1" type="ORF">SAMN05216175_12220</name>
</gene>
<sequence length="60" mass="6729">MNTSINETDLSNYDLQAIIKRAKKERALYVKEMHSAAYKKLIGLLSAELPKFIPGPLAHS</sequence>
<name>A0A1I2W4L8_9GAMM</name>
<dbReference type="AlphaFoldDB" id="A0A1I2W4L8"/>
<reference evidence="2" key="1">
    <citation type="submission" date="2016-10" db="EMBL/GenBank/DDBJ databases">
        <authorList>
            <person name="Varghese N."/>
            <person name="Submissions S."/>
        </authorList>
    </citation>
    <scope>NUCLEOTIDE SEQUENCE [LARGE SCALE GENOMIC DNA]</scope>
    <source>
        <strain evidence="2">CGMCC 1.10971</strain>
    </source>
</reference>
<evidence type="ECO:0000313" key="2">
    <source>
        <dbReference type="Proteomes" id="UP000198623"/>
    </source>
</evidence>
<proteinExistence type="predicted"/>
<dbReference type="OrthoDB" id="6121475at2"/>
<accession>A0A1I2W4L8</accession>
<dbReference type="Proteomes" id="UP000198623">
    <property type="component" value="Unassembled WGS sequence"/>
</dbReference>
<dbReference type="EMBL" id="FOOU01000022">
    <property type="protein sequence ID" value="SFG96242.1"/>
    <property type="molecule type" value="Genomic_DNA"/>
</dbReference>